<keyword evidence="2" id="KW-1185">Reference proteome</keyword>
<organism evidence="1 2">
    <name type="scientific">Hymenoscyphus fraxineus</name>
    <dbReference type="NCBI Taxonomy" id="746836"/>
    <lineage>
        <taxon>Eukaryota</taxon>
        <taxon>Fungi</taxon>
        <taxon>Dikarya</taxon>
        <taxon>Ascomycota</taxon>
        <taxon>Pezizomycotina</taxon>
        <taxon>Leotiomycetes</taxon>
        <taxon>Helotiales</taxon>
        <taxon>Helotiaceae</taxon>
        <taxon>Hymenoscyphus</taxon>
    </lineage>
</organism>
<accession>A0A9N9KYA3</accession>
<dbReference type="OrthoDB" id="309640at2759"/>
<evidence type="ECO:0000313" key="2">
    <source>
        <dbReference type="Proteomes" id="UP000696280"/>
    </source>
</evidence>
<sequence length="271" mass="30553">MTFYQGLHDIISDAAYLSLCIRLSPTIFWWEETRPGTLFTAEEHTNVDAVNWQESKNAQLTLHVKDITSWRTRKEKALSAVRKKLAEGKIYSHNGFSKVEQLENIKALRPAFATDAFRAKVKIAVWPAIKRFKEGHWKEEGTSLPAWEKRGMREIPMSTSLVLCYYGRVQHVGEIKPYTPVSLAEYMGLHPTTAQEKAFVERVNEQLFTWKGLGSLGLVALYLFREHGLKLSVEQLAGGIASLGGLVGEKGQMLSGMEEGLLEGLKEAWKS</sequence>
<dbReference type="AlphaFoldDB" id="A0A9N9KYA3"/>
<name>A0A9N9KYA3_9HELO</name>
<protein>
    <submittedName>
        <fullName evidence="1">Uncharacterized protein</fullName>
    </submittedName>
</protein>
<proteinExistence type="predicted"/>
<dbReference type="Proteomes" id="UP000696280">
    <property type="component" value="Unassembled WGS sequence"/>
</dbReference>
<comment type="caution">
    <text evidence="1">The sequence shown here is derived from an EMBL/GenBank/DDBJ whole genome shotgun (WGS) entry which is preliminary data.</text>
</comment>
<dbReference type="EMBL" id="CAJVRL010000065">
    <property type="protein sequence ID" value="CAG8955719.1"/>
    <property type="molecule type" value="Genomic_DNA"/>
</dbReference>
<reference evidence="1" key="1">
    <citation type="submission" date="2021-07" db="EMBL/GenBank/DDBJ databases">
        <authorList>
            <person name="Durling M."/>
        </authorList>
    </citation>
    <scope>NUCLEOTIDE SEQUENCE</scope>
</reference>
<evidence type="ECO:0000313" key="1">
    <source>
        <dbReference type="EMBL" id="CAG8955719.1"/>
    </source>
</evidence>
<gene>
    <name evidence="1" type="ORF">HYFRA_00010985</name>
</gene>